<feature type="transmembrane region" description="Helical" evidence="6">
    <location>
        <begin position="349"/>
        <end position="370"/>
    </location>
</feature>
<dbReference type="PROSITE" id="PS50850">
    <property type="entry name" value="MFS"/>
    <property type="match status" value="1"/>
</dbReference>
<evidence type="ECO:0000259" key="7">
    <source>
        <dbReference type="PROSITE" id="PS50850"/>
    </source>
</evidence>
<keyword evidence="4 6" id="KW-1133">Transmembrane helix</keyword>
<feature type="transmembrane region" description="Helical" evidence="6">
    <location>
        <begin position="291"/>
        <end position="310"/>
    </location>
</feature>
<proteinExistence type="predicted"/>
<dbReference type="AlphaFoldDB" id="A0A1E3PJ03"/>
<feature type="transmembrane region" description="Helical" evidence="6">
    <location>
        <begin position="182"/>
        <end position="204"/>
    </location>
</feature>
<evidence type="ECO:0000256" key="6">
    <source>
        <dbReference type="SAM" id="Phobius"/>
    </source>
</evidence>
<feature type="domain" description="Major facilitator superfamily (MFS) profile" evidence="7">
    <location>
        <begin position="21"/>
        <end position="442"/>
    </location>
</feature>
<dbReference type="InterPro" id="IPR020846">
    <property type="entry name" value="MFS_dom"/>
</dbReference>
<evidence type="ECO:0000313" key="8">
    <source>
        <dbReference type="EMBL" id="ODQ65401.1"/>
    </source>
</evidence>
<dbReference type="EMBL" id="KV454410">
    <property type="protein sequence ID" value="ODQ65401.1"/>
    <property type="molecule type" value="Genomic_DNA"/>
</dbReference>
<evidence type="ECO:0000256" key="3">
    <source>
        <dbReference type="ARBA" id="ARBA00022692"/>
    </source>
</evidence>
<feature type="transmembrane region" description="Helical" evidence="6">
    <location>
        <begin position="150"/>
        <end position="170"/>
    </location>
</feature>
<feature type="transmembrane region" description="Helical" evidence="6">
    <location>
        <begin position="322"/>
        <end position="343"/>
    </location>
</feature>
<dbReference type="STRING" id="857566.A0A1E3PJ03"/>
<feature type="transmembrane region" description="Helical" evidence="6">
    <location>
        <begin position="413"/>
        <end position="436"/>
    </location>
</feature>
<dbReference type="GO" id="GO:0022857">
    <property type="term" value="F:transmembrane transporter activity"/>
    <property type="evidence" value="ECO:0007669"/>
    <property type="project" value="InterPro"/>
</dbReference>
<dbReference type="Gene3D" id="1.20.1250.20">
    <property type="entry name" value="MFS general substrate transporter like domains"/>
    <property type="match status" value="2"/>
</dbReference>
<dbReference type="InterPro" id="IPR036259">
    <property type="entry name" value="MFS_trans_sf"/>
</dbReference>
<keyword evidence="9" id="KW-1185">Reference proteome</keyword>
<comment type="subcellular location">
    <subcellularLocation>
        <location evidence="1">Membrane</location>
        <topology evidence="1">Multi-pass membrane protein</topology>
    </subcellularLocation>
</comment>
<accession>A0A1E3PJ03</accession>
<name>A0A1E3PJ03_9ASCO</name>
<dbReference type="PANTHER" id="PTHR43791">
    <property type="entry name" value="PERMEASE-RELATED"/>
    <property type="match status" value="1"/>
</dbReference>
<feature type="transmembrane region" description="Helical" evidence="6">
    <location>
        <begin position="382"/>
        <end position="401"/>
    </location>
</feature>
<keyword evidence="3 6" id="KW-0812">Transmembrane</keyword>
<dbReference type="FunFam" id="1.20.1250.20:FF:000013">
    <property type="entry name" value="MFS general substrate transporter"/>
    <property type="match status" value="1"/>
</dbReference>
<evidence type="ECO:0000256" key="1">
    <source>
        <dbReference type="ARBA" id="ARBA00004141"/>
    </source>
</evidence>
<evidence type="ECO:0000313" key="9">
    <source>
        <dbReference type="Proteomes" id="UP000095009"/>
    </source>
</evidence>
<feature type="transmembrane region" description="Helical" evidence="6">
    <location>
        <begin position="56"/>
        <end position="75"/>
    </location>
</feature>
<dbReference type="PANTHER" id="PTHR43791:SF92">
    <property type="entry name" value="AGL026WP"/>
    <property type="match status" value="1"/>
</dbReference>
<protein>
    <submittedName>
        <fullName evidence="8">MFS general substrate transporter</fullName>
    </submittedName>
</protein>
<dbReference type="GO" id="GO:0016020">
    <property type="term" value="C:membrane"/>
    <property type="evidence" value="ECO:0007669"/>
    <property type="project" value="UniProtKB-SubCell"/>
</dbReference>
<gene>
    <name evidence="8" type="ORF">NADFUDRAFT_47076</name>
</gene>
<evidence type="ECO:0000256" key="5">
    <source>
        <dbReference type="ARBA" id="ARBA00023136"/>
    </source>
</evidence>
<reference evidence="8 9" key="1">
    <citation type="journal article" date="2016" name="Proc. Natl. Acad. Sci. U.S.A.">
        <title>Comparative genomics of biotechnologically important yeasts.</title>
        <authorList>
            <person name="Riley R."/>
            <person name="Haridas S."/>
            <person name="Wolfe K.H."/>
            <person name="Lopes M.R."/>
            <person name="Hittinger C.T."/>
            <person name="Goeker M."/>
            <person name="Salamov A.A."/>
            <person name="Wisecaver J.H."/>
            <person name="Long T.M."/>
            <person name="Calvey C.H."/>
            <person name="Aerts A.L."/>
            <person name="Barry K.W."/>
            <person name="Choi C."/>
            <person name="Clum A."/>
            <person name="Coughlan A.Y."/>
            <person name="Deshpande S."/>
            <person name="Douglass A.P."/>
            <person name="Hanson S.J."/>
            <person name="Klenk H.-P."/>
            <person name="LaButti K.M."/>
            <person name="Lapidus A."/>
            <person name="Lindquist E.A."/>
            <person name="Lipzen A.M."/>
            <person name="Meier-Kolthoff J.P."/>
            <person name="Ohm R.A."/>
            <person name="Otillar R.P."/>
            <person name="Pangilinan J.L."/>
            <person name="Peng Y."/>
            <person name="Rokas A."/>
            <person name="Rosa C.A."/>
            <person name="Scheuner C."/>
            <person name="Sibirny A.A."/>
            <person name="Slot J.C."/>
            <person name="Stielow J.B."/>
            <person name="Sun H."/>
            <person name="Kurtzman C.P."/>
            <person name="Blackwell M."/>
            <person name="Grigoriev I.V."/>
            <person name="Jeffries T.W."/>
        </authorList>
    </citation>
    <scope>NUCLEOTIDE SEQUENCE [LARGE SCALE GENOMIC DNA]</scope>
    <source>
        <strain evidence="8 9">DSM 6958</strain>
    </source>
</reference>
<dbReference type="Pfam" id="PF07690">
    <property type="entry name" value="MFS_1"/>
    <property type="match status" value="1"/>
</dbReference>
<keyword evidence="2" id="KW-0813">Transport</keyword>
<feature type="transmembrane region" description="Helical" evidence="6">
    <location>
        <begin position="17"/>
        <end position="34"/>
    </location>
</feature>
<sequence>MTPEELKAFEIKFKRRIDLRILPMIVLIYILNYLDRNNIATARLAGLERDLNLTSVQYQTSVSILFVGYILMQIPSNMLIDRLGRPGLYLTLCMLVWGVVSTCTSAVQSYGGLVATRFILGFVEAAYFPGCLFFLSSWYTKKELAFRTAVLYSGSLISGAFAGLIGAGIVDGMDGVKGLAAWRWLFLIEGVITIAIVPIAYLVLPDFPATTKWLSEQERDMALWRMRRDVGQDDSNGEKQTKKQEFSQGFQMAIKDIKVWLNVLIMVFIVGAAGVTNFFPTVVGTLNYSRTITLCLTAPPYLLAVFLTFGNALHTDKTGERYWHATIPLWVGIVSFIVAVATTSVGARYFAMMIMIPGIYCGFVVYLSWLSNIIPRPASKRAVSIALMNCISNSSSIWNAYLYPRSASPRYITAFTCNAVFLLIAIALTTLLSFLLKRDNKKLENGTFDVKKEFGPNANVEATLRTFRYPY</sequence>
<dbReference type="FunFam" id="1.20.1250.20:FF:000057">
    <property type="entry name" value="MFS general substrate transporter"/>
    <property type="match status" value="1"/>
</dbReference>
<evidence type="ECO:0000256" key="2">
    <source>
        <dbReference type="ARBA" id="ARBA00022448"/>
    </source>
</evidence>
<feature type="transmembrane region" description="Helical" evidence="6">
    <location>
        <begin position="87"/>
        <end position="107"/>
    </location>
</feature>
<keyword evidence="5 6" id="KW-0472">Membrane</keyword>
<dbReference type="Proteomes" id="UP000095009">
    <property type="component" value="Unassembled WGS sequence"/>
</dbReference>
<dbReference type="OrthoDB" id="2985014at2759"/>
<organism evidence="8 9">
    <name type="scientific">Nadsonia fulvescens var. elongata DSM 6958</name>
    <dbReference type="NCBI Taxonomy" id="857566"/>
    <lineage>
        <taxon>Eukaryota</taxon>
        <taxon>Fungi</taxon>
        <taxon>Dikarya</taxon>
        <taxon>Ascomycota</taxon>
        <taxon>Saccharomycotina</taxon>
        <taxon>Dipodascomycetes</taxon>
        <taxon>Dipodascales</taxon>
        <taxon>Dipodascales incertae sedis</taxon>
        <taxon>Nadsonia</taxon>
    </lineage>
</organism>
<dbReference type="InterPro" id="IPR011701">
    <property type="entry name" value="MFS"/>
</dbReference>
<dbReference type="SUPFAM" id="SSF103473">
    <property type="entry name" value="MFS general substrate transporter"/>
    <property type="match status" value="1"/>
</dbReference>
<feature type="transmembrane region" description="Helical" evidence="6">
    <location>
        <begin position="119"/>
        <end position="138"/>
    </location>
</feature>
<evidence type="ECO:0000256" key="4">
    <source>
        <dbReference type="ARBA" id="ARBA00022989"/>
    </source>
</evidence>
<feature type="transmembrane region" description="Helical" evidence="6">
    <location>
        <begin position="259"/>
        <end position="279"/>
    </location>
</feature>